<keyword evidence="3" id="KW-1185">Reference proteome</keyword>
<dbReference type="InterPro" id="IPR036397">
    <property type="entry name" value="RNaseH_sf"/>
</dbReference>
<dbReference type="Pfam" id="PF05380">
    <property type="entry name" value="Peptidase_A17"/>
    <property type="match status" value="1"/>
</dbReference>
<dbReference type="InterPro" id="IPR040676">
    <property type="entry name" value="DUF5641"/>
</dbReference>
<dbReference type="PANTHER" id="PTHR47331:SF1">
    <property type="entry name" value="GAG-LIKE PROTEIN"/>
    <property type="match status" value="1"/>
</dbReference>
<dbReference type="Gene3D" id="3.30.70.270">
    <property type="match status" value="1"/>
</dbReference>
<dbReference type="InterPro" id="IPR008042">
    <property type="entry name" value="Retrotrans_Pao"/>
</dbReference>
<dbReference type="Proteomes" id="UP001642540">
    <property type="component" value="Unassembled WGS sequence"/>
</dbReference>
<dbReference type="EMBL" id="CAXLJM020000074">
    <property type="protein sequence ID" value="CAL8128201.1"/>
    <property type="molecule type" value="Genomic_DNA"/>
</dbReference>
<organism evidence="2 3">
    <name type="scientific">Orchesella dallaii</name>
    <dbReference type="NCBI Taxonomy" id="48710"/>
    <lineage>
        <taxon>Eukaryota</taxon>
        <taxon>Metazoa</taxon>
        <taxon>Ecdysozoa</taxon>
        <taxon>Arthropoda</taxon>
        <taxon>Hexapoda</taxon>
        <taxon>Collembola</taxon>
        <taxon>Entomobryomorpha</taxon>
        <taxon>Entomobryoidea</taxon>
        <taxon>Orchesellidae</taxon>
        <taxon>Orchesellinae</taxon>
        <taxon>Orchesella</taxon>
    </lineage>
</organism>
<proteinExistence type="predicted"/>
<dbReference type="Pfam" id="PF18701">
    <property type="entry name" value="DUF5641"/>
    <property type="match status" value="1"/>
</dbReference>
<feature type="domain" description="Integrase catalytic" evidence="1">
    <location>
        <begin position="920"/>
        <end position="1106"/>
    </location>
</feature>
<dbReference type="PROSITE" id="PS50994">
    <property type="entry name" value="INTEGRASE"/>
    <property type="match status" value="1"/>
</dbReference>
<comment type="caution">
    <text evidence="2">The sequence shown here is derived from an EMBL/GenBank/DDBJ whole genome shotgun (WGS) entry which is preliminary data.</text>
</comment>
<evidence type="ECO:0000259" key="1">
    <source>
        <dbReference type="PROSITE" id="PS50994"/>
    </source>
</evidence>
<dbReference type="SUPFAM" id="SSF56672">
    <property type="entry name" value="DNA/RNA polymerases"/>
    <property type="match status" value="1"/>
</dbReference>
<evidence type="ECO:0000313" key="2">
    <source>
        <dbReference type="EMBL" id="CAL8128201.1"/>
    </source>
</evidence>
<dbReference type="InterPro" id="IPR043502">
    <property type="entry name" value="DNA/RNA_pol_sf"/>
</dbReference>
<name>A0ABP1RH73_9HEXA</name>
<dbReference type="InterPro" id="IPR043128">
    <property type="entry name" value="Rev_trsase/Diguanyl_cyclase"/>
</dbReference>
<dbReference type="SUPFAM" id="SSF53098">
    <property type="entry name" value="Ribonuclease H-like"/>
    <property type="match status" value="1"/>
</dbReference>
<evidence type="ECO:0000313" key="3">
    <source>
        <dbReference type="Proteomes" id="UP001642540"/>
    </source>
</evidence>
<dbReference type="PANTHER" id="PTHR47331">
    <property type="entry name" value="PHD-TYPE DOMAIN-CONTAINING PROTEIN"/>
    <property type="match status" value="1"/>
</dbReference>
<dbReference type="CDD" id="cd01644">
    <property type="entry name" value="RT_pepA17"/>
    <property type="match status" value="1"/>
</dbReference>
<dbReference type="InterPro" id="IPR012337">
    <property type="entry name" value="RNaseH-like_sf"/>
</dbReference>
<sequence>MTEARNRWPCLRRIKGRSMNAVVPRIIIGSPHRHLTIPREILCSSLGGPVATRTILGWVLEGNLKGNGNGTMYYLNASASELDLTLHNLMKESFKNEDFGIKPLPSRHSLEEKKALQIMESTTIKIDDRWQTGLLWRCEDIKLPDSYSEALNRLCATERRMERDKLFHAAYMNKIDEYRDKGFIRKLSVGEASSENERTFYIPHFGVTNPNKPGKFRLVFDAAAKSKGVSLNDCLLTGPDLLRSLTSVLWNFRRHRIVISGDIEDMFHRVIIQEKDRCSQRFLWRDGDSSKAPDIYEMLVMIFGATSSPSSAIFVKNKNAQQYLTEYPDACRAIQDDFYVDDCLTGADKDEEASKLREDITYVNQQGGFHIKKWISNSKSVMDTIPVELRLHGGRVFTGISTAREAEERVLGLWWDPEGDFFTFKTNFHKVDPEILKGKLPTKRQICSLVMSLYDPLGFIGHYRVKGMIILQHVWNSGIGWDDEVPEEIFEEWLIWVGEINLITQVNIPRCYCVDSKNAVDVELHTFTDASKEAYAAVCYFRFIFVDHVNVSFVSSKVKVAPLKKLTVPRLELQAAVLGSKLANTIASEIKLKITRRFFWSDSRTVLSWIRSESARQPEFVGNRIGYIQDTTNSCEWRWVPTLENVADDATRIAKETDFSPDSRWYTGPSFLTRDSCDWPSPKADDDETLVEAVTFSDVLGVRASSEGSGLRTGEDDMVIKLINKFSSYTRLLRVVVAVLRVSRRWLALTKMKNGVPDPPNKLIPLYIEENGIKMCTATAEELAEAENFLIKEVQRHVFLCKGALHNDKKMRQLSPYFDEDGILRARGRIDNSKVSIDIRRPIILPSQHRLTDLIVDCEHRRNAHTGQDTVLNNLRKKFWIIDGRQVIRRCWSRCDHCRLQRAKPIIPEMGVLPACRLDSGKPPFTYTGIDYFGPIEVTVGRRHEKRWGVLLCCMVTRAIHLEVAHALSTDETLLALSRFVDAKRRPHTIFSDNGTNFHGAIKELERAVSTENYKKIMEETGMEKIRWSFIPPAAAHMGGAWERLIQAVKKVLKNALHEKYPRDTVLLTAMKAAENIVNSRPMTYLSADAEDPGALTPNHFIKGEVDVGPSIPSEVENRASYFRQKWKEAQALANGIWERWTKEYLPTLLRREKWTDQVEPIDVGDIVLIVDDQLPRNCWVKAVVTATFPGKDGHVRAVEVTTRNFETKKKTTLKRPVTKLCPLGLKIGKSALMTANLGAGNVGK</sequence>
<gene>
    <name evidence="2" type="ORF">ODALV1_LOCUS22132</name>
</gene>
<accession>A0ABP1RH73</accession>
<protein>
    <recommendedName>
        <fullName evidence="1">Integrase catalytic domain-containing protein</fullName>
    </recommendedName>
</protein>
<dbReference type="Gene3D" id="3.30.420.10">
    <property type="entry name" value="Ribonuclease H-like superfamily/Ribonuclease H"/>
    <property type="match status" value="1"/>
</dbReference>
<dbReference type="Gene3D" id="3.10.10.10">
    <property type="entry name" value="HIV Type 1 Reverse Transcriptase, subunit A, domain 1"/>
    <property type="match status" value="1"/>
</dbReference>
<reference evidence="2 3" key="1">
    <citation type="submission" date="2024-08" db="EMBL/GenBank/DDBJ databases">
        <authorList>
            <person name="Cucini C."/>
            <person name="Frati F."/>
        </authorList>
    </citation>
    <scope>NUCLEOTIDE SEQUENCE [LARGE SCALE GENOMIC DNA]</scope>
</reference>
<dbReference type="InterPro" id="IPR001584">
    <property type="entry name" value="Integrase_cat-core"/>
</dbReference>